<evidence type="ECO:0000313" key="2">
    <source>
        <dbReference type="EMBL" id="KAK3326822.1"/>
    </source>
</evidence>
<dbReference type="AlphaFoldDB" id="A0AAE0MBY4"/>
<evidence type="ECO:0000313" key="3">
    <source>
        <dbReference type="Proteomes" id="UP001283341"/>
    </source>
</evidence>
<feature type="region of interest" description="Disordered" evidence="1">
    <location>
        <begin position="359"/>
        <end position="382"/>
    </location>
</feature>
<organism evidence="2 3">
    <name type="scientific">Apodospora peruviana</name>
    <dbReference type="NCBI Taxonomy" id="516989"/>
    <lineage>
        <taxon>Eukaryota</taxon>
        <taxon>Fungi</taxon>
        <taxon>Dikarya</taxon>
        <taxon>Ascomycota</taxon>
        <taxon>Pezizomycotina</taxon>
        <taxon>Sordariomycetes</taxon>
        <taxon>Sordariomycetidae</taxon>
        <taxon>Sordariales</taxon>
        <taxon>Lasiosphaeriaceae</taxon>
        <taxon>Apodospora</taxon>
    </lineage>
</organism>
<evidence type="ECO:0008006" key="4">
    <source>
        <dbReference type="Google" id="ProtNLM"/>
    </source>
</evidence>
<reference evidence="2" key="2">
    <citation type="submission" date="2023-06" db="EMBL/GenBank/DDBJ databases">
        <authorList>
            <consortium name="Lawrence Berkeley National Laboratory"/>
            <person name="Haridas S."/>
            <person name="Hensen N."/>
            <person name="Bonometti L."/>
            <person name="Westerberg I."/>
            <person name="Brannstrom I.O."/>
            <person name="Guillou S."/>
            <person name="Cros-Aarteil S."/>
            <person name="Calhoun S."/>
            <person name="Kuo A."/>
            <person name="Mondo S."/>
            <person name="Pangilinan J."/>
            <person name="Riley R."/>
            <person name="Labutti K."/>
            <person name="Andreopoulos B."/>
            <person name="Lipzen A."/>
            <person name="Chen C."/>
            <person name="Yanf M."/>
            <person name="Daum C."/>
            <person name="Ng V."/>
            <person name="Clum A."/>
            <person name="Steindorff A."/>
            <person name="Ohm R."/>
            <person name="Martin F."/>
            <person name="Silar P."/>
            <person name="Natvig D."/>
            <person name="Lalanne C."/>
            <person name="Gautier V."/>
            <person name="Ament-Velasquez S.L."/>
            <person name="Kruys A."/>
            <person name="Hutchinson M.I."/>
            <person name="Powell A.J."/>
            <person name="Barry K."/>
            <person name="Miller A.N."/>
            <person name="Grigoriev I.V."/>
            <person name="Debuchy R."/>
            <person name="Gladieux P."/>
            <person name="Thoren M.H."/>
            <person name="Johannesson H."/>
        </authorList>
    </citation>
    <scope>NUCLEOTIDE SEQUENCE</scope>
    <source>
        <strain evidence="2">CBS 118394</strain>
    </source>
</reference>
<accession>A0AAE0MBY4</accession>
<sequence>MVRSEYSDIDPTPIKAGPKLAIQLNGSGTFIPGDTLTGQVIRQEHVVAPQGTVTIKLVGRTGVKHTEEHEHNNANGGSSKTTYYHRSKFILFETSQMVFNGPVHIPPQAQQPQTWPFAITIPTTASPHTLLAMAGPKRLDRSFLPLDEASIVQRPLPFSYSFRGGFLSDQIVAYVEYFLEASFVEQHVARSNKPKVKLATLPLQIKPPPVPPLGDFQMCRHVITGGMVRTQRLLPGRGEGSDLTKREHLAKFFRSSSVPKFAFSLEMELPSALQIGNIIPLKVRVVPDRAETTDIIAKSDQTVHLVAVRLRFTARAQVLFDYEDSKYKEGLEKDCKDHFELQVLSDKVIIPTVGAVAASQDGTSQDGKSQDGKSQDGKFQYGGGQTQAPAPEFLDVGQVMKLRLGHDHVQFLDNQTAKLDMGIYPDFATYNIAHRHLLKCEITVSIAGEKVKLATERAVVVLPGWV</sequence>
<comment type="caution">
    <text evidence="2">The sequence shown here is derived from an EMBL/GenBank/DDBJ whole genome shotgun (WGS) entry which is preliminary data.</text>
</comment>
<dbReference type="InterPro" id="IPR014752">
    <property type="entry name" value="Arrestin-like_C"/>
</dbReference>
<proteinExistence type="predicted"/>
<name>A0AAE0MBY4_9PEZI</name>
<dbReference type="EMBL" id="JAUEDM010000002">
    <property type="protein sequence ID" value="KAK3326822.1"/>
    <property type="molecule type" value="Genomic_DNA"/>
</dbReference>
<reference evidence="2" key="1">
    <citation type="journal article" date="2023" name="Mol. Phylogenet. Evol.">
        <title>Genome-scale phylogeny and comparative genomics of the fungal order Sordariales.</title>
        <authorList>
            <person name="Hensen N."/>
            <person name="Bonometti L."/>
            <person name="Westerberg I."/>
            <person name="Brannstrom I.O."/>
            <person name="Guillou S."/>
            <person name="Cros-Aarteil S."/>
            <person name="Calhoun S."/>
            <person name="Haridas S."/>
            <person name="Kuo A."/>
            <person name="Mondo S."/>
            <person name="Pangilinan J."/>
            <person name="Riley R."/>
            <person name="LaButti K."/>
            <person name="Andreopoulos B."/>
            <person name="Lipzen A."/>
            <person name="Chen C."/>
            <person name="Yan M."/>
            <person name="Daum C."/>
            <person name="Ng V."/>
            <person name="Clum A."/>
            <person name="Steindorff A."/>
            <person name="Ohm R.A."/>
            <person name="Martin F."/>
            <person name="Silar P."/>
            <person name="Natvig D.O."/>
            <person name="Lalanne C."/>
            <person name="Gautier V."/>
            <person name="Ament-Velasquez S.L."/>
            <person name="Kruys A."/>
            <person name="Hutchinson M.I."/>
            <person name="Powell A.J."/>
            <person name="Barry K."/>
            <person name="Miller A.N."/>
            <person name="Grigoriev I.V."/>
            <person name="Debuchy R."/>
            <person name="Gladieux P."/>
            <person name="Hiltunen Thoren M."/>
            <person name="Johannesson H."/>
        </authorList>
    </citation>
    <scope>NUCLEOTIDE SEQUENCE</scope>
    <source>
        <strain evidence="2">CBS 118394</strain>
    </source>
</reference>
<evidence type="ECO:0000256" key="1">
    <source>
        <dbReference type="SAM" id="MobiDB-lite"/>
    </source>
</evidence>
<keyword evidence="3" id="KW-1185">Reference proteome</keyword>
<protein>
    <recommendedName>
        <fullName evidence="4">Arrestin-like N-terminal domain-containing protein</fullName>
    </recommendedName>
</protein>
<dbReference type="Proteomes" id="UP001283341">
    <property type="component" value="Unassembled WGS sequence"/>
</dbReference>
<gene>
    <name evidence="2" type="ORF">B0H66DRAFT_169675</name>
</gene>
<dbReference type="Gene3D" id="2.60.40.640">
    <property type="match status" value="1"/>
</dbReference>